<keyword evidence="2" id="KW-1185">Reference proteome</keyword>
<accession>A0ABX0SJK2</accession>
<organism evidence="1 2">
    <name type="scientific">Brooklawnia cerclae</name>
    <dbReference type="NCBI Taxonomy" id="349934"/>
    <lineage>
        <taxon>Bacteria</taxon>
        <taxon>Bacillati</taxon>
        <taxon>Actinomycetota</taxon>
        <taxon>Actinomycetes</taxon>
        <taxon>Propionibacteriales</taxon>
        <taxon>Propionibacteriaceae</taxon>
        <taxon>Brooklawnia</taxon>
    </lineage>
</organism>
<name>A0ABX0SJK2_9ACTN</name>
<dbReference type="Proteomes" id="UP000749311">
    <property type="component" value="Unassembled WGS sequence"/>
</dbReference>
<reference evidence="1 2" key="1">
    <citation type="submission" date="2020-02" db="EMBL/GenBank/DDBJ databases">
        <title>Sequencing the genomes of 1000 actinobacteria strains.</title>
        <authorList>
            <person name="Klenk H.-P."/>
        </authorList>
    </citation>
    <scope>NUCLEOTIDE SEQUENCE [LARGE SCALE GENOMIC DNA]</scope>
    <source>
        <strain evidence="1 2">DSM 19609</strain>
    </source>
</reference>
<evidence type="ECO:0000313" key="1">
    <source>
        <dbReference type="EMBL" id="NIH58509.1"/>
    </source>
</evidence>
<sequence length="92" mass="10505">MSDCCTPTDDEIRASATRIGAWSEDAYDRWLADHDNKVAQKALANAVANIPFPIDLYDGFDHESLRAAYVQITNYLRDRSDEIRSRAAQERR</sequence>
<protein>
    <submittedName>
        <fullName evidence="1">Uncharacterized protein</fullName>
    </submittedName>
</protein>
<comment type="caution">
    <text evidence="1">The sequence shown here is derived from an EMBL/GenBank/DDBJ whole genome shotgun (WGS) entry which is preliminary data.</text>
</comment>
<dbReference type="RefSeq" id="WP_167171087.1">
    <property type="nucleotide sequence ID" value="NZ_BAAAOO010000007.1"/>
</dbReference>
<evidence type="ECO:0000313" key="2">
    <source>
        <dbReference type="Proteomes" id="UP000749311"/>
    </source>
</evidence>
<dbReference type="EMBL" id="JAAMOZ010000003">
    <property type="protein sequence ID" value="NIH58509.1"/>
    <property type="molecule type" value="Genomic_DNA"/>
</dbReference>
<gene>
    <name evidence="1" type="ORF">FB473_003204</name>
</gene>
<proteinExistence type="predicted"/>